<dbReference type="PATRIC" id="fig|1349767.4.peg.3014"/>
<dbReference type="Proteomes" id="UP000027604">
    <property type="component" value="Chromosome I"/>
</dbReference>
<keyword evidence="2" id="KW-1185">Reference proteome</keyword>
<protein>
    <submittedName>
        <fullName evidence="1">Uncharacterized protein</fullName>
    </submittedName>
</protein>
<gene>
    <name evidence="1" type="ORF">GJA_1298</name>
</gene>
<proteinExistence type="predicted"/>
<dbReference type="AlphaFoldDB" id="W0V273"/>
<evidence type="ECO:0000313" key="2">
    <source>
        <dbReference type="Proteomes" id="UP000027604"/>
    </source>
</evidence>
<reference evidence="1 2" key="1">
    <citation type="journal article" date="2015" name="Genome Announc.">
        <title>Genome Sequence of Mushroom Soft-Rot Pathogen Janthinobacterium agaricidamnosum.</title>
        <authorList>
            <person name="Graupner K."/>
            <person name="Lackner G."/>
            <person name="Hertweck C."/>
        </authorList>
    </citation>
    <scope>NUCLEOTIDE SEQUENCE [LARGE SCALE GENOMIC DNA]</scope>
    <source>
        <strain evidence="2">NBRC 102515 / DSM 9628</strain>
    </source>
</reference>
<dbReference type="HOGENOM" id="CLU_3328821_0_0_4"/>
<accession>W0V273</accession>
<evidence type="ECO:0000313" key="1">
    <source>
        <dbReference type="EMBL" id="CDG81951.1"/>
    </source>
</evidence>
<name>W0V273_9BURK</name>
<organism evidence="1 2">
    <name type="scientific">Janthinobacterium agaricidamnosum NBRC 102515 = DSM 9628</name>
    <dbReference type="NCBI Taxonomy" id="1349767"/>
    <lineage>
        <taxon>Bacteria</taxon>
        <taxon>Pseudomonadati</taxon>
        <taxon>Pseudomonadota</taxon>
        <taxon>Betaproteobacteria</taxon>
        <taxon>Burkholderiales</taxon>
        <taxon>Oxalobacteraceae</taxon>
        <taxon>Janthinobacterium</taxon>
    </lineage>
</organism>
<sequence length="38" mass="3916">MALPLHESIGWLDYARADGQAPCICDQTAQGGGKTGLA</sequence>
<dbReference type="EMBL" id="HG322949">
    <property type="protein sequence ID" value="CDG81951.1"/>
    <property type="molecule type" value="Genomic_DNA"/>
</dbReference>
<dbReference type="KEGG" id="jag:GJA_1298"/>